<evidence type="ECO:0000313" key="2">
    <source>
        <dbReference type="EMBL" id="MPN57261.1"/>
    </source>
</evidence>
<keyword evidence="1" id="KW-0812">Transmembrane</keyword>
<organism evidence="2">
    <name type="scientific">bioreactor metagenome</name>
    <dbReference type="NCBI Taxonomy" id="1076179"/>
    <lineage>
        <taxon>unclassified sequences</taxon>
        <taxon>metagenomes</taxon>
        <taxon>ecological metagenomes</taxon>
    </lineage>
</organism>
<feature type="transmembrane region" description="Helical" evidence="1">
    <location>
        <begin position="20"/>
        <end position="41"/>
    </location>
</feature>
<sequence length="50" mass="5500">MTTNIVIEMGYAAELHREALIATAVVLFVFILIINLSVSLLNRRNLNGGN</sequence>
<proteinExistence type="predicted"/>
<accession>A0A645J0Z4</accession>
<evidence type="ECO:0000256" key="1">
    <source>
        <dbReference type="SAM" id="Phobius"/>
    </source>
</evidence>
<comment type="caution">
    <text evidence="2">The sequence shown here is derived from an EMBL/GenBank/DDBJ whole genome shotgun (WGS) entry which is preliminary data.</text>
</comment>
<dbReference type="AlphaFoldDB" id="A0A645J0Z4"/>
<keyword evidence="1" id="KW-1133">Transmembrane helix</keyword>
<gene>
    <name evidence="2" type="ORF">SDC9_204955</name>
</gene>
<dbReference type="EMBL" id="VSSQ01128595">
    <property type="protein sequence ID" value="MPN57261.1"/>
    <property type="molecule type" value="Genomic_DNA"/>
</dbReference>
<evidence type="ECO:0008006" key="3">
    <source>
        <dbReference type="Google" id="ProtNLM"/>
    </source>
</evidence>
<name>A0A645J0Z4_9ZZZZ</name>
<reference evidence="2" key="1">
    <citation type="submission" date="2019-08" db="EMBL/GenBank/DDBJ databases">
        <authorList>
            <person name="Kucharzyk K."/>
            <person name="Murdoch R.W."/>
            <person name="Higgins S."/>
            <person name="Loffler F."/>
        </authorList>
    </citation>
    <scope>NUCLEOTIDE SEQUENCE</scope>
</reference>
<protein>
    <recommendedName>
        <fullName evidence="3">Phosphate transport system permease protein PstC</fullName>
    </recommendedName>
</protein>
<keyword evidence="1" id="KW-0472">Membrane</keyword>